<keyword evidence="4" id="KW-0653">Protein transport</keyword>
<evidence type="ECO:0000256" key="4">
    <source>
        <dbReference type="ARBA" id="ARBA00022927"/>
    </source>
</evidence>
<evidence type="ECO:0000256" key="2">
    <source>
        <dbReference type="ARBA" id="ARBA00022448"/>
    </source>
</evidence>
<dbReference type="AlphaFoldDB" id="A0A835M794"/>
<keyword evidence="12" id="KW-1185">Reference proteome</keyword>
<dbReference type="Gene3D" id="1.20.5.110">
    <property type="match status" value="1"/>
</dbReference>
<dbReference type="GO" id="GO:0015031">
    <property type="term" value="P:protein transport"/>
    <property type="evidence" value="ECO:0007669"/>
    <property type="project" value="UniProtKB-KW"/>
</dbReference>
<keyword evidence="2" id="KW-0813">Transport</keyword>
<comment type="subcellular location">
    <subcellularLocation>
        <location evidence="1">Golgi apparatus membrane</location>
        <topology evidence="1">Single-pass type IV membrane protein</topology>
    </subcellularLocation>
</comment>
<dbReference type="PANTHER" id="PTHR21230">
    <property type="entry name" value="VESICLE TRANSPORT V-SNARE PROTEIN VTI1-RELATED"/>
    <property type="match status" value="1"/>
</dbReference>
<sequence length="167" mass="19422">MVCHTSLLKLQLYLPFLFVITVYRKIENVAQDVEQLKKSLENYTERNNKRMMEARQRAELLERVNEESSHVLRIVDDEAQAMQSARNSSKMLEEALDTGVAILSKYAGQREVLKRAQRKALDTLNTIGLSNSVLKLIERRHRVDKWVAYTGMAVTIILVYAFWRLTH</sequence>
<organism evidence="11 12">
    <name type="scientific">Coptis chinensis</name>
    <dbReference type="NCBI Taxonomy" id="261450"/>
    <lineage>
        <taxon>Eukaryota</taxon>
        <taxon>Viridiplantae</taxon>
        <taxon>Streptophyta</taxon>
        <taxon>Embryophyta</taxon>
        <taxon>Tracheophyta</taxon>
        <taxon>Spermatophyta</taxon>
        <taxon>Magnoliopsida</taxon>
        <taxon>Ranunculales</taxon>
        <taxon>Ranunculaceae</taxon>
        <taxon>Coptidoideae</taxon>
        <taxon>Coptis</taxon>
    </lineage>
</organism>
<accession>A0A835M794</accession>
<keyword evidence="3 9" id="KW-0812">Transmembrane</keyword>
<dbReference type="PANTHER" id="PTHR21230:SF1">
    <property type="entry name" value="GOLGI SNAP RECEPTOR COMPLEX MEMBER 2"/>
    <property type="match status" value="1"/>
</dbReference>
<dbReference type="GO" id="GO:0000139">
    <property type="term" value="C:Golgi membrane"/>
    <property type="evidence" value="ECO:0007669"/>
    <property type="project" value="UniProtKB-SubCell"/>
</dbReference>
<dbReference type="GO" id="GO:0005484">
    <property type="term" value="F:SNAP receptor activity"/>
    <property type="evidence" value="ECO:0007669"/>
    <property type="project" value="InterPro"/>
</dbReference>
<evidence type="ECO:0000256" key="1">
    <source>
        <dbReference type="ARBA" id="ARBA00004409"/>
    </source>
</evidence>
<reference evidence="11 12" key="1">
    <citation type="submission" date="2020-10" db="EMBL/GenBank/DDBJ databases">
        <title>The Coptis chinensis genome and diversification of protoberbering-type alkaloids.</title>
        <authorList>
            <person name="Wang B."/>
            <person name="Shu S."/>
            <person name="Song C."/>
            <person name="Liu Y."/>
        </authorList>
    </citation>
    <scope>NUCLEOTIDE SEQUENCE [LARGE SCALE GENOMIC DNA]</scope>
    <source>
        <strain evidence="11">HL-2020</strain>
        <tissue evidence="11">Leaf</tissue>
    </source>
</reference>
<dbReference type="InterPro" id="IPR027027">
    <property type="entry name" value="GOSR2/Membrin/Bos1"/>
</dbReference>
<dbReference type="GO" id="GO:0005789">
    <property type="term" value="C:endoplasmic reticulum membrane"/>
    <property type="evidence" value="ECO:0007669"/>
    <property type="project" value="TreeGrafter"/>
</dbReference>
<dbReference type="SUPFAM" id="SSF58038">
    <property type="entry name" value="SNARE fusion complex"/>
    <property type="match status" value="1"/>
</dbReference>
<keyword evidence="7 9" id="KW-0472">Membrane</keyword>
<evidence type="ECO:0000313" key="11">
    <source>
        <dbReference type="EMBL" id="KAF9616359.1"/>
    </source>
</evidence>
<protein>
    <recommendedName>
        <fullName evidence="13">Membrin</fullName>
    </recommendedName>
</protein>
<dbReference type="EMBL" id="JADFTS010000003">
    <property type="protein sequence ID" value="KAF9616359.1"/>
    <property type="molecule type" value="Genomic_DNA"/>
</dbReference>
<feature type="transmembrane region" description="Helical" evidence="9">
    <location>
        <begin position="146"/>
        <end position="163"/>
    </location>
</feature>
<feature type="signal peptide" evidence="10">
    <location>
        <begin position="1"/>
        <end position="24"/>
    </location>
</feature>
<evidence type="ECO:0000256" key="7">
    <source>
        <dbReference type="ARBA" id="ARBA00023136"/>
    </source>
</evidence>
<comment type="caution">
    <text evidence="11">The sequence shown here is derived from an EMBL/GenBank/DDBJ whole genome shotgun (WGS) entry which is preliminary data.</text>
</comment>
<keyword evidence="6" id="KW-0333">Golgi apparatus</keyword>
<dbReference type="GO" id="GO:0031902">
    <property type="term" value="C:late endosome membrane"/>
    <property type="evidence" value="ECO:0007669"/>
    <property type="project" value="TreeGrafter"/>
</dbReference>
<dbReference type="GO" id="GO:0012507">
    <property type="term" value="C:ER to Golgi transport vesicle membrane"/>
    <property type="evidence" value="ECO:0007669"/>
    <property type="project" value="TreeGrafter"/>
</dbReference>
<evidence type="ECO:0000256" key="6">
    <source>
        <dbReference type="ARBA" id="ARBA00023034"/>
    </source>
</evidence>
<evidence type="ECO:0000256" key="3">
    <source>
        <dbReference type="ARBA" id="ARBA00022692"/>
    </source>
</evidence>
<feature type="coiled-coil region" evidence="8">
    <location>
        <begin position="23"/>
        <end position="53"/>
    </location>
</feature>
<dbReference type="OrthoDB" id="158360at2759"/>
<evidence type="ECO:0000313" key="12">
    <source>
        <dbReference type="Proteomes" id="UP000631114"/>
    </source>
</evidence>
<dbReference type="GO" id="GO:0000149">
    <property type="term" value="F:SNARE binding"/>
    <property type="evidence" value="ECO:0007669"/>
    <property type="project" value="TreeGrafter"/>
</dbReference>
<dbReference type="Pfam" id="PF12352">
    <property type="entry name" value="V-SNARE_C"/>
    <property type="match status" value="1"/>
</dbReference>
<dbReference type="CDD" id="cd15863">
    <property type="entry name" value="SNARE_GS27"/>
    <property type="match status" value="1"/>
</dbReference>
<gene>
    <name evidence="11" type="ORF">IFM89_029613</name>
</gene>
<dbReference type="PIRSF" id="PIRSF028865">
    <property type="entry name" value="Membrin-2"/>
    <property type="match status" value="1"/>
</dbReference>
<proteinExistence type="predicted"/>
<name>A0A835M794_9MAGN</name>
<keyword evidence="5 9" id="KW-1133">Transmembrane helix</keyword>
<dbReference type="GO" id="GO:0031201">
    <property type="term" value="C:SNARE complex"/>
    <property type="evidence" value="ECO:0007669"/>
    <property type="project" value="TreeGrafter"/>
</dbReference>
<evidence type="ECO:0000256" key="8">
    <source>
        <dbReference type="SAM" id="Coils"/>
    </source>
</evidence>
<evidence type="ECO:0000256" key="5">
    <source>
        <dbReference type="ARBA" id="ARBA00022989"/>
    </source>
</evidence>
<evidence type="ECO:0000256" key="10">
    <source>
        <dbReference type="SAM" id="SignalP"/>
    </source>
</evidence>
<evidence type="ECO:0000256" key="9">
    <source>
        <dbReference type="SAM" id="Phobius"/>
    </source>
</evidence>
<evidence type="ECO:0008006" key="13">
    <source>
        <dbReference type="Google" id="ProtNLM"/>
    </source>
</evidence>
<dbReference type="Proteomes" id="UP000631114">
    <property type="component" value="Unassembled WGS sequence"/>
</dbReference>
<feature type="chain" id="PRO_5032269209" description="Membrin" evidence="10">
    <location>
        <begin position="25"/>
        <end position="167"/>
    </location>
</feature>
<keyword evidence="10" id="KW-0732">Signal</keyword>
<keyword evidence="8" id="KW-0175">Coiled coil</keyword>
<dbReference type="GO" id="GO:0006906">
    <property type="term" value="P:vesicle fusion"/>
    <property type="evidence" value="ECO:0007669"/>
    <property type="project" value="TreeGrafter"/>
</dbReference>